<dbReference type="SUPFAM" id="SSF52949">
    <property type="entry name" value="Macro domain-like"/>
    <property type="match status" value="1"/>
</dbReference>
<evidence type="ECO:0000259" key="1">
    <source>
        <dbReference type="PROSITE" id="PS51154"/>
    </source>
</evidence>
<dbReference type="PANTHER" id="PTHR11106:SF111">
    <property type="entry name" value="MACRO DOMAIN-CONTAINING PROTEIN"/>
    <property type="match status" value="1"/>
</dbReference>
<gene>
    <name evidence="2" type="ORF">GM160_04500</name>
</gene>
<evidence type="ECO:0000313" key="3">
    <source>
        <dbReference type="Proteomes" id="UP000427716"/>
    </source>
</evidence>
<proteinExistence type="predicted"/>
<organism evidence="2 3">
    <name type="scientific">Guyparkeria halophila</name>
    <dbReference type="NCBI Taxonomy" id="47960"/>
    <lineage>
        <taxon>Bacteria</taxon>
        <taxon>Pseudomonadati</taxon>
        <taxon>Pseudomonadota</taxon>
        <taxon>Gammaproteobacteria</taxon>
        <taxon>Chromatiales</taxon>
        <taxon>Thioalkalibacteraceae</taxon>
        <taxon>Guyparkeria</taxon>
    </lineage>
</organism>
<dbReference type="KEGG" id="ghl:GM160_04500"/>
<dbReference type="EMBL" id="CP046415">
    <property type="protein sequence ID" value="QGT78218.1"/>
    <property type="molecule type" value="Genomic_DNA"/>
</dbReference>
<name>A0A6I6CZZ0_9GAMM</name>
<dbReference type="Proteomes" id="UP000427716">
    <property type="component" value="Chromosome"/>
</dbReference>
<dbReference type="Gene3D" id="3.40.220.10">
    <property type="entry name" value="Leucine Aminopeptidase, subunit E, domain 1"/>
    <property type="match status" value="1"/>
</dbReference>
<dbReference type="RefSeq" id="WP_156573509.1">
    <property type="nucleotide sequence ID" value="NZ_CP046415.1"/>
</dbReference>
<sequence>MDFSIIQGNIATQSADCLVNAAGTSLAMGSGVAGALRKAANGPINEAAMAQGPVPLGGVAVTQGFDLPARWVIHAAAMPHYGDGRATEHSIRAAVRNTLAKADELGCHSMVIPPLGCGVAGFDLATGARLILEEIDRYEPTTLTDVRLIVYQEADRERIEAVARGVRGG</sequence>
<evidence type="ECO:0000313" key="2">
    <source>
        <dbReference type="EMBL" id="QGT78218.1"/>
    </source>
</evidence>
<dbReference type="SMART" id="SM00506">
    <property type="entry name" value="A1pp"/>
    <property type="match status" value="1"/>
</dbReference>
<accession>A0A6I6CZZ0</accession>
<dbReference type="InterPro" id="IPR002589">
    <property type="entry name" value="Macro_dom"/>
</dbReference>
<dbReference type="AlphaFoldDB" id="A0A6I6CZZ0"/>
<feature type="domain" description="Macro" evidence="1">
    <location>
        <begin position="1"/>
        <end position="167"/>
    </location>
</feature>
<dbReference type="PROSITE" id="PS51154">
    <property type="entry name" value="MACRO"/>
    <property type="match status" value="1"/>
</dbReference>
<dbReference type="PANTHER" id="PTHR11106">
    <property type="entry name" value="GANGLIOSIDE INDUCED DIFFERENTIATION ASSOCIATED PROTEIN 2-RELATED"/>
    <property type="match status" value="1"/>
</dbReference>
<keyword evidence="3" id="KW-1185">Reference proteome</keyword>
<reference evidence="2 3" key="1">
    <citation type="submission" date="2019-11" db="EMBL/GenBank/DDBJ databases">
        <authorList>
            <person name="Zhang J."/>
            <person name="Sun C."/>
        </authorList>
    </citation>
    <scope>NUCLEOTIDE SEQUENCE [LARGE SCALE GENOMIC DNA]</scope>
    <source>
        <strain evidence="3">sp2</strain>
    </source>
</reference>
<dbReference type="InterPro" id="IPR043472">
    <property type="entry name" value="Macro_dom-like"/>
</dbReference>
<protein>
    <submittedName>
        <fullName evidence="2">Appr-1-p processing protein</fullName>
    </submittedName>
</protein>
<dbReference type="Pfam" id="PF01661">
    <property type="entry name" value="Macro"/>
    <property type="match status" value="1"/>
</dbReference>